<feature type="transmembrane region" description="Helical" evidence="1">
    <location>
        <begin position="126"/>
        <end position="152"/>
    </location>
</feature>
<evidence type="ECO:0000313" key="2">
    <source>
        <dbReference type="EMBL" id="KKS86299.1"/>
    </source>
</evidence>
<protein>
    <recommendedName>
        <fullName evidence="4">TPR domain protein</fullName>
    </recommendedName>
</protein>
<keyword evidence="1" id="KW-1133">Transmembrane helix</keyword>
<dbReference type="AlphaFoldDB" id="A0A0G1CLC3"/>
<organism evidence="2 3">
    <name type="scientific">Candidatus Gottesmanbacteria bacterium GW2011_GWA1_43_11</name>
    <dbReference type="NCBI Taxonomy" id="1618436"/>
    <lineage>
        <taxon>Bacteria</taxon>
        <taxon>Candidatus Gottesmaniibacteriota</taxon>
    </lineage>
</organism>
<gene>
    <name evidence="2" type="ORF">UV59_C0001G0022</name>
</gene>
<evidence type="ECO:0000256" key="1">
    <source>
        <dbReference type="SAM" id="Phobius"/>
    </source>
</evidence>
<feature type="transmembrane region" description="Helical" evidence="1">
    <location>
        <begin position="83"/>
        <end position="105"/>
    </location>
</feature>
<accession>A0A0G1CLC3</accession>
<feature type="transmembrane region" description="Helical" evidence="1">
    <location>
        <begin position="343"/>
        <end position="362"/>
    </location>
</feature>
<keyword evidence="1" id="KW-0472">Membrane</keyword>
<feature type="transmembrane region" description="Helical" evidence="1">
    <location>
        <begin position="164"/>
        <end position="189"/>
    </location>
</feature>
<feature type="transmembrane region" description="Helical" evidence="1">
    <location>
        <begin position="314"/>
        <end position="337"/>
    </location>
</feature>
<dbReference type="EMBL" id="LCFB01000001">
    <property type="protein sequence ID" value="KKS86299.1"/>
    <property type="molecule type" value="Genomic_DNA"/>
</dbReference>
<proteinExistence type="predicted"/>
<reference evidence="2 3" key="1">
    <citation type="journal article" date="2015" name="Nature">
        <title>rRNA introns, odd ribosomes, and small enigmatic genomes across a large radiation of phyla.</title>
        <authorList>
            <person name="Brown C.T."/>
            <person name="Hug L.A."/>
            <person name="Thomas B.C."/>
            <person name="Sharon I."/>
            <person name="Castelle C.J."/>
            <person name="Singh A."/>
            <person name="Wilkins M.J."/>
            <person name="Williams K.H."/>
            <person name="Banfield J.F."/>
        </authorList>
    </citation>
    <scope>NUCLEOTIDE SEQUENCE [LARGE SCALE GENOMIC DNA]</scope>
</reference>
<keyword evidence="1" id="KW-0812">Transmembrane</keyword>
<evidence type="ECO:0000313" key="3">
    <source>
        <dbReference type="Proteomes" id="UP000034543"/>
    </source>
</evidence>
<feature type="transmembrane region" description="Helical" evidence="1">
    <location>
        <begin position="257"/>
        <end position="277"/>
    </location>
</feature>
<sequence>MKLYLRLDKYFWILILLPLIFFFSSLFVYFAQDDFFLLHISQVTNLNDLITLFIPHPEVVWYRPLSSQIFFFISQSLFGLRPFLYHLMVMATHLITTVIFFNLLLRLTKNRQLSFITAGFYSINQIHTVSISWLATYSFILGPLCLTAYIYYLYTKQYLKADVSFLAGVLTTELFIVFTPLALFYDLLYRQPFDWWRYTKFMLISLVVIILRLVLFPTQLSSSLYTFSETSFLQMIKFYMLRLAGMPLLFDTLTPLLKLLIVIEVMVITGLLLIGVYSCIRNHIFLPRWIHLFLLTGGAGSIPFLLLPEHVAPYYVSFTLIGVAPIIIWFILQVVPFVNSKQWLVICSLFLIGNIVGVYWTYQTHWIFRRAALAHNLIVEKEFEQVVGSEEYISLGAGAAAQVFKDEH</sequence>
<feature type="transmembrane region" description="Helical" evidence="1">
    <location>
        <begin position="12"/>
        <end position="31"/>
    </location>
</feature>
<evidence type="ECO:0008006" key="4">
    <source>
        <dbReference type="Google" id="ProtNLM"/>
    </source>
</evidence>
<feature type="transmembrane region" description="Helical" evidence="1">
    <location>
        <begin position="201"/>
        <end position="220"/>
    </location>
</feature>
<dbReference type="Proteomes" id="UP000034543">
    <property type="component" value="Unassembled WGS sequence"/>
</dbReference>
<feature type="transmembrane region" description="Helical" evidence="1">
    <location>
        <begin position="289"/>
        <end position="307"/>
    </location>
</feature>
<comment type="caution">
    <text evidence="2">The sequence shown here is derived from an EMBL/GenBank/DDBJ whole genome shotgun (WGS) entry which is preliminary data.</text>
</comment>
<name>A0A0G1CLC3_9BACT</name>
<dbReference type="STRING" id="1618436.UV59_C0001G0022"/>